<evidence type="ECO:0000313" key="1">
    <source>
        <dbReference type="EMBL" id="ADX67379.1"/>
    </source>
</evidence>
<reference evidence="2" key="2">
    <citation type="journal article" date="2011" name="Stand. Genomic Sci.">
        <title>Complete genome sequence of Weeksella virosa type strain (9751T).</title>
        <authorList>
            <person name="Lang E."/>
            <person name="Teshima H."/>
            <person name="Lucas S."/>
            <person name="Lapidus A."/>
            <person name="Hammon N."/>
            <person name="Deshpande S."/>
            <person name="Nolan M."/>
            <person name="Cheng J."/>
            <person name="Pitluck S."/>
            <person name="Liolios K."/>
            <person name="Pagani I."/>
            <person name="Mikhailova N."/>
            <person name="Ivanova N."/>
            <person name="Mavromatis K."/>
            <person name="Pati A."/>
            <person name="Tapia R."/>
            <person name="Han C."/>
            <person name="Goodwin L."/>
            <person name="Chen A."/>
            <person name="Palaniappan K."/>
            <person name="Land M."/>
            <person name="Hauser L."/>
            <person name="Chang Y."/>
            <person name="Jeffries C."/>
            <person name="Brambilla E."/>
            <person name="Kopitz M."/>
            <person name="Rohde M."/>
            <person name="Goker M."/>
            <person name="Tindall B."/>
            <person name="Detter J."/>
            <person name="Woyke T."/>
            <person name="Bristow J."/>
            <person name="Eisen J."/>
            <person name="Markowitz V."/>
            <person name="Hugenholtz P."/>
            <person name="Klenk H."/>
            <person name="Kyrpides N."/>
        </authorList>
    </citation>
    <scope>NUCLEOTIDE SEQUENCE [LARGE SCALE GENOMIC DNA]</scope>
    <source>
        <strain evidence="2">ATCC 43766 / DSM 16922 / JCM 21250 / NBRC 16016 / NCTC 11634 / CL345/78</strain>
    </source>
</reference>
<reference evidence="1 2" key="1">
    <citation type="journal article" date="2011" name="Stand. Genomic Sci.">
        <title>Complete genome sequence of Weeksella virosa type strain (9751).</title>
        <authorList>
            <person name="Lang E."/>
            <person name="Teshima H."/>
            <person name="Lucas S."/>
            <person name="Lapidus A."/>
            <person name="Hammon N."/>
            <person name="Deshpande S."/>
            <person name="Nolan M."/>
            <person name="Cheng J.F."/>
            <person name="Pitluck S."/>
            <person name="Liolios K."/>
            <person name="Pagani I."/>
            <person name="Mikhailova N."/>
            <person name="Ivanova N."/>
            <person name="Mavromatis K."/>
            <person name="Pati A."/>
            <person name="Tapia R."/>
            <person name="Han C."/>
            <person name="Goodwin L."/>
            <person name="Chen A."/>
            <person name="Palaniappan K."/>
            <person name="Land M."/>
            <person name="Hauser L."/>
            <person name="Chang Y.J."/>
            <person name="Jeffries C.D."/>
            <person name="Brambilla E.M."/>
            <person name="Kopitz M."/>
            <person name="Rohde M."/>
            <person name="Goker M."/>
            <person name="Tindall B.J."/>
            <person name="Detter J.C."/>
            <person name="Woyke T."/>
            <person name="Bristow J."/>
            <person name="Eisen J.A."/>
            <person name="Markowitz V."/>
            <person name="Hugenholtz P."/>
            <person name="Klenk H.P."/>
            <person name="Kyrpides N.C."/>
        </authorList>
    </citation>
    <scope>NUCLEOTIDE SEQUENCE [LARGE SCALE GENOMIC DNA]</scope>
    <source>
        <strain evidence="2">ATCC 43766 / DSM 16922 / JCM 21250 / NBRC 16016 / NCTC 11634 / CL345/78</strain>
    </source>
</reference>
<gene>
    <name evidence="1" type="ordered locus">Weevi_0663</name>
</gene>
<dbReference type="Pfam" id="PF22252">
    <property type="entry name" value="PNGase_F-II_N"/>
    <property type="match status" value="1"/>
</dbReference>
<dbReference type="eggNOG" id="ENOG5032Y7Q">
    <property type="taxonomic scope" value="Bacteria"/>
</dbReference>
<dbReference type="AlphaFoldDB" id="F0P032"/>
<dbReference type="EMBL" id="CP002455">
    <property type="protein sequence ID" value="ADX67379.1"/>
    <property type="molecule type" value="Genomic_DNA"/>
</dbReference>
<sequence>MKLFFFVFINVILSNCIFGQYLKVSYNYNTNIADVSMSFQANSELILDESKSIYKIDFANSNSSMIDDESVFVVKPKKGEVFYYKDYNTDSIYYDNVVIFRHYPTKDPLNIFKWELTSETKKILGYECQKAVMQHYGRIYEAYFTTELEFNRGGPWKFDGLPGVILEIKSKDNYLSITANEIQLKNESIIINNPYPKKQKYIDFLEYKRLFNQKYKENNKTEITSDGGTVTQSSPKCHIECLVD</sequence>
<dbReference type="HOGENOM" id="CLU_066214_0_0_10"/>
<proteinExistence type="predicted"/>
<name>F0P032_WEEVC</name>
<accession>F0P032</accession>
<dbReference type="InterPro" id="IPR005901">
    <property type="entry name" value="GLPGLI"/>
</dbReference>
<dbReference type="NCBIfam" id="TIGR01200">
    <property type="entry name" value="GLPGLI"/>
    <property type="match status" value="1"/>
</dbReference>
<protein>
    <recommendedName>
        <fullName evidence="3">GLPGLI family protein</fullName>
    </recommendedName>
</protein>
<evidence type="ECO:0008006" key="3">
    <source>
        <dbReference type="Google" id="ProtNLM"/>
    </source>
</evidence>
<dbReference type="OrthoDB" id="1440774at2"/>
<keyword evidence="2" id="KW-1185">Reference proteome</keyword>
<evidence type="ECO:0000313" key="2">
    <source>
        <dbReference type="Proteomes" id="UP000008641"/>
    </source>
</evidence>
<organism evidence="1 2">
    <name type="scientific">Weeksella virosa (strain ATCC 43766 / DSM 16922 / JCM 21250 / CCUG 30538 / CDC 9751 / IAM 14551 / NBRC 16016 / NCTC 11634 / CL345/78)</name>
    <dbReference type="NCBI Taxonomy" id="865938"/>
    <lineage>
        <taxon>Bacteria</taxon>
        <taxon>Pseudomonadati</taxon>
        <taxon>Bacteroidota</taxon>
        <taxon>Flavobacteriia</taxon>
        <taxon>Flavobacteriales</taxon>
        <taxon>Weeksellaceae</taxon>
        <taxon>Weeksella</taxon>
    </lineage>
</organism>
<dbReference type="KEGG" id="wvi:Weevi_0663"/>
<dbReference type="RefSeq" id="WP_013597771.1">
    <property type="nucleotide sequence ID" value="NC_015144.1"/>
</dbReference>
<dbReference type="STRING" id="865938.Weevi_0663"/>
<dbReference type="Proteomes" id="UP000008641">
    <property type="component" value="Chromosome"/>
</dbReference>